<proteinExistence type="predicted"/>
<sequence>MQYLKKFASTRLIFDNQQAYDALIKQLCESFVAFGISFVEAGSRQLLCTVGTCKEIIRRHCPATTDREVEYLVYAMQPTMEFALGGRVPIENGPGDQKLPQMISVEVFCMILAPYVSFIVADEDRQHVIDAKELKALLWLIRSNEPSIRLVDSFMKSLDRDHNGVLSCMEWVSYAIECDSRAGGNSLALATQVHLLFANADRNGDALLTLQELCTGLRPIIMQNLLRDDSPNQAQGDGNIVEKDAGVPKAAGTHHHRRQSQVEMINQLIQELANELMVEMDKNHSHLIEWYEFRQQLDYLERRIAEMKAYIREFVLA</sequence>
<feature type="domain" description="EF-hand" evidence="2">
    <location>
        <begin position="146"/>
        <end position="181"/>
    </location>
</feature>
<keyword evidence="1" id="KW-0106">Calcium</keyword>
<keyword evidence="4" id="KW-1185">Reference proteome</keyword>
<evidence type="ECO:0000313" key="3">
    <source>
        <dbReference type="EMBL" id="DAZ93230.1"/>
    </source>
</evidence>
<dbReference type="Gene3D" id="1.10.238.10">
    <property type="entry name" value="EF-hand"/>
    <property type="match status" value="2"/>
</dbReference>
<dbReference type="SUPFAM" id="SSF47473">
    <property type="entry name" value="EF-hand"/>
    <property type="match status" value="1"/>
</dbReference>
<dbReference type="PROSITE" id="PS00018">
    <property type="entry name" value="EF_HAND_1"/>
    <property type="match status" value="2"/>
</dbReference>
<dbReference type="InterPro" id="IPR002048">
    <property type="entry name" value="EF_hand_dom"/>
</dbReference>
<dbReference type="Proteomes" id="UP001146120">
    <property type="component" value="Unassembled WGS sequence"/>
</dbReference>
<name>A0AAV2YCV1_9STRA</name>
<accession>A0AAV2YCV1</accession>
<gene>
    <name evidence="3" type="ORF">N0F65_005084</name>
</gene>
<dbReference type="InterPro" id="IPR018247">
    <property type="entry name" value="EF_Hand_1_Ca_BS"/>
</dbReference>
<dbReference type="InterPro" id="IPR011992">
    <property type="entry name" value="EF-hand-dom_pair"/>
</dbReference>
<comment type="caution">
    <text evidence="3">The sequence shown here is derived from an EMBL/GenBank/DDBJ whole genome shotgun (WGS) entry which is preliminary data.</text>
</comment>
<protein>
    <recommendedName>
        <fullName evidence="2">EF-hand domain-containing protein</fullName>
    </recommendedName>
</protein>
<dbReference type="AlphaFoldDB" id="A0AAV2YCV1"/>
<dbReference type="GO" id="GO:0005509">
    <property type="term" value="F:calcium ion binding"/>
    <property type="evidence" value="ECO:0007669"/>
    <property type="project" value="InterPro"/>
</dbReference>
<evidence type="ECO:0000259" key="2">
    <source>
        <dbReference type="PROSITE" id="PS50222"/>
    </source>
</evidence>
<evidence type="ECO:0000313" key="4">
    <source>
        <dbReference type="Proteomes" id="UP001146120"/>
    </source>
</evidence>
<evidence type="ECO:0000256" key="1">
    <source>
        <dbReference type="ARBA" id="ARBA00022837"/>
    </source>
</evidence>
<dbReference type="EMBL" id="DAKRPA010000334">
    <property type="protein sequence ID" value="DAZ93230.1"/>
    <property type="molecule type" value="Genomic_DNA"/>
</dbReference>
<reference evidence="3" key="1">
    <citation type="submission" date="2022-11" db="EMBL/GenBank/DDBJ databases">
        <authorList>
            <person name="Morgan W.R."/>
            <person name="Tartar A."/>
        </authorList>
    </citation>
    <scope>NUCLEOTIDE SEQUENCE</scope>
    <source>
        <strain evidence="3">ARSEF 373</strain>
    </source>
</reference>
<organism evidence="3 4">
    <name type="scientific">Lagenidium giganteum</name>
    <dbReference type="NCBI Taxonomy" id="4803"/>
    <lineage>
        <taxon>Eukaryota</taxon>
        <taxon>Sar</taxon>
        <taxon>Stramenopiles</taxon>
        <taxon>Oomycota</taxon>
        <taxon>Peronosporomycetes</taxon>
        <taxon>Pythiales</taxon>
        <taxon>Pythiaceae</taxon>
    </lineage>
</organism>
<reference evidence="3" key="2">
    <citation type="journal article" date="2023" name="Microbiol Resour">
        <title>Decontamination and Annotation of the Draft Genome Sequence of the Oomycete Lagenidium giganteum ARSEF 373.</title>
        <authorList>
            <person name="Morgan W.R."/>
            <person name="Tartar A."/>
        </authorList>
    </citation>
    <scope>NUCLEOTIDE SEQUENCE</scope>
    <source>
        <strain evidence="3">ARSEF 373</strain>
    </source>
</reference>
<dbReference type="PROSITE" id="PS50222">
    <property type="entry name" value="EF_HAND_2"/>
    <property type="match status" value="1"/>
</dbReference>